<sequence>MTVPNVVTIPNVELAKIGVHEISTGTWTVTRQDLADAVAAYKAGLVRDPVITLGHVGGRGAPAFGRVRNLRLAQAGAMLVGDFVDVPRALAAVMGSAWPQRSVEGLTGYTGSDGREYGFVLTAVALLGAELPGVDGLSDVDDVAALYGVAARSARRVILAAAPASDRAARERAVRVAAARRRRTQITIGA</sequence>
<keyword evidence="2" id="KW-1185">Reference proteome</keyword>
<evidence type="ECO:0000313" key="2">
    <source>
        <dbReference type="Proteomes" id="UP000826012"/>
    </source>
</evidence>
<dbReference type="Proteomes" id="UP000826012">
    <property type="component" value="Chromosome"/>
</dbReference>
<evidence type="ECO:0000313" key="1">
    <source>
        <dbReference type="EMBL" id="BCZ24851.1"/>
    </source>
</evidence>
<dbReference type="EMBL" id="AP024828">
    <property type="protein sequence ID" value="BCZ24851.1"/>
    <property type="molecule type" value="Genomic_DNA"/>
</dbReference>
<gene>
    <name evidence="1" type="ORF">MTY59_47060</name>
</gene>
<proteinExistence type="predicted"/>
<reference evidence="1 2" key="1">
    <citation type="submission" date="2021-07" db="EMBL/GenBank/DDBJ databases">
        <title>Complete genome sequence of nontuberculous Mycobacterium sp. TY59.</title>
        <authorList>
            <person name="Fukushima K."/>
        </authorList>
    </citation>
    <scope>NUCLEOTIDE SEQUENCE [LARGE SCALE GENOMIC DNA]</scope>
    <source>
        <strain evidence="1 2">TY59</strain>
    </source>
</reference>
<protein>
    <submittedName>
        <fullName evidence="1">Uncharacterized protein</fullName>
    </submittedName>
</protein>
<name>A0ABM7SXD3_9MYCO</name>
<accession>A0ABM7SXD3</accession>
<organism evidence="1 2">
    <name type="scientific">Mycobacterium senriense</name>
    <dbReference type="NCBI Taxonomy" id="2775496"/>
    <lineage>
        <taxon>Bacteria</taxon>
        <taxon>Bacillati</taxon>
        <taxon>Actinomycetota</taxon>
        <taxon>Actinomycetes</taxon>
        <taxon>Mycobacteriales</taxon>
        <taxon>Mycobacteriaceae</taxon>
        <taxon>Mycobacterium</taxon>
        <taxon>Mycobacterium avium complex (MAC)</taxon>
    </lineage>
</organism>